<feature type="compositionally biased region" description="Low complexity" evidence="5">
    <location>
        <begin position="1316"/>
        <end position="1349"/>
    </location>
</feature>
<dbReference type="PANTHER" id="PTHR12792">
    <property type="entry name" value="EXTRA SPINDLE POLES 1-RELATED"/>
    <property type="match status" value="1"/>
</dbReference>
<dbReference type="PANTHER" id="PTHR12792:SF0">
    <property type="entry name" value="SEPARIN"/>
    <property type="match status" value="1"/>
</dbReference>
<dbReference type="RefSeq" id="XP_056514086.1">
    <property type="nucleotide sequence ID" value="XM_056653019.1"/>
</dbReference>
<dbReference type="InterPro" id="IPR011990">
    <property type="entry name" value="TPR-like_helical_dom_sf"/>
</dbReference>
<accession>A0A9W9KG11</accession>
<gene>
    <name evidence="7" type="ORF">NUU61_002437</name>
</gene>
<dbReference type="GO" id="GO:0006508">
    <property type="term" value="P:proteolysis"/>
    <property type="evidence" value="ECO:0007669"/>
    <property type="project" value="InterPro"/>
</dbReference>
<name>A0A9W9KG11_9EURO</name>
<feature type="region of interest" description="Disordered" evidence="5">
    <location>
        <begin position="37"/>
        <end position="78"/>
    </location>
</feature>
<evidence type="ECO:0000259" key="6">
    <source>
        <dbReference type="PROSITE" id="PS51700"/>
    </source>
</evidence>
<keyword evidence="3" id="KW-0378">Hydrolase</keyword>
<evidence type="ECO:0000313" key="7">
    <source>
        <dbReference type="EMBL" id="KAJ5105090.1"/>
    </source>
</evidence>
<evidence type="ECO:0000256" key="5">
    <source>
        <dbReference type="SAM" id="MobiDB-lite"/>
    </source>
</evidence>
<feature type="compositionally biased region" description="Basic residues" evidence="5">
    <location>
        <begin position="1457"/>
        <end position="1472"/>
    </location>
</feature>
<comment type="caution">
    <text evidence="7">The sequence shown here is derived from an EMBL/GenBank/DDBJ whole genome shotgun (WGS) entry which is preliminary data.</text>
</comment>
<reference evidence="7" key="2">
    <citation type="journal article" date="2023" name="IMA Fungus">
        <title>Comparative genomic study of the Penicillium genus elucidates a diverse pangenome and 15 lateral gene transfer events.</title>
        <authorList>
            <person name="Petersen C."/>
            <person name="Sorensen T."/>
            <person name="Nielsen M.R."/>
            <person name="Sondergaard T.E."/>
            <person name="Sorensen J.L."/>
            <person name="Fitzpatrick D.A."/>
            <person name="Frisvad J.C."/>
            <person name="Nielsen K.L."/>
        </authorList>
    </citation>
    <scope>NUCLEOTIDE SEQUENCE</scope>
    <source>
        <strain evidence="7">IBT 34128</strain>
    </source>
</reference>
<evidence type="ECO:0000313" key="8">
    <source>
        <dbReference type="Proteomes" id="UP001141434"/>
    </source>
</evidence>
<dbReference type="Gene3D" id="1.25.40.10">
    <property type="entry name" value="Tetratricopeptide repeat domain"/>
    <property type="match status" value="1"/>
</dbReference>
<sequence length="2056" mass="226040">MAVTLLPASSLTESVKQAVRSTTTCSDTTVLSLQTLLRASPKAPENKPARKNTKSSKESTTTSTRVKPARTTKTKAGSDAALNALADQDASGLSGQEKLVLATEVFNATLKTLTDASKLSSGDVKSTAKSKITGADTGVYSAAECARLALSTLRNLKGDNDGQEFPNMQLEQGVCVLVGKLISLGLNEMAYKELRSLKRRIQQYLDAGKTGKQTTATKELPEEEASKERMSDLLTFSNLTSAKSLYGLLVPFHGNAMRLLALDRRASIVQNLCPSLQLSDPSSPAQVILAALKSGSLPNDKAALQLQLLSNTVLSLCSAPSTSKDESATTKDDSKPTTILTLQLLSLEIRSLGWKLSGHMCDERKEFWDPLLRYFGSFSHRSKGIEKTEFAAIYKTITRLQSAMAEIKKKSPDTKYASSIAKIMTILGQLALDAGCFEESLKLFTEAITPLSQAQSLSLATVRCKIASVSFQALRSSPKLSTRALKSISEATAALGLHLRGSAHDLDELLVEAARLKKLALAWFGDAITKSFDNDNDKNEVSSQIREYLQAFLRFLRRYVGRQPAEDSDEKELVLFQNRIDMSRGIILAAVDSAVAVGKLSVMSQRPPWDDMLPILIDCQRLLATTEPNEKSPETADNIGMALVKLSNLFWSRYIKEKEAGQGYRELVPLLKQSTQLLSSCSASHRNTAFAALKFERMAHLYVDGNMFSDSEKAFRQSIQEYIDSGTLMELTESSPGDHPHLASQDPKSPGFMLGRVLSTFLKMKLRKRGSKSCAVFDDTELEVGQRGMLLEWQMGLLVDLHSYAASEDEFRSMYGPIISSLFDIYTPDFHPLRRLRVILSGLRFLLEHPNALDSTLTQRLLNEGNDAVQCENGVGEDTLLAQFATHITNSLRVTIGFHQGGIDASELDDILASWTSMTFHCDNRESLLRCINDTDYWILQLKALVDYTEIHGLWKSQLRTLELILRAAELQQPEDLSDAIIILSRLVLQNCRLGYCQKAGDLLSRGEQYIAQRELSSLATISYKIARVEYLLETGEVDKAGSVLSAARTLYEKSHQSELGSMTVLSKISWERLVADAAFIQSRLSSAQGSMTQALYFAKLAVRLNCRIWAKVEKLAQKKQDKALPAAGTPEVEAISDGVAKLDLSQTGPAADVSTDYIQGAPFWPHLGSHHTCLLNLATLSAHHGLFQDAIYYGEQALKIDKTLDANVRLVAARTQLGCHWILGGHVGEGQDLLVAAAGSSKQSQTSIEMASLQMALAALYRAQDQPEKALRALSEADKTIIAVTSSDAPIVSEQPNVAATEEKMDKLRVRGGRRAQPATPAATTGRRTRAISSAASSTAKKTSSQQTTLAQIRSNTLLQLKGDVLRQQADCLRTLRDFDRSARALADARQFAIARESKVSLEIEESEHLLADAIRHFASHAVYCVLPESTISLPSLKSPSKTADDTSASTVKPSTTKRSKTPARGTRTKTPKAGEDFSIMLSKASDCLTGIFADATTLGSTLDSHAATRLMSRISMLSHATSPGGPRTWAQSPASMNEIGRVGAFARERIAIDIDRHLADFADPLVWPTSSPSMAELDDEICSNFTKDYVDILPESWNVISLSLSADQTEFVVSRLQRDRSPFLLRLPLRRGNSEDDEDQFTFEDGKEEMQEVIKLANQSAHAAKAQTDKQSKKEWWQNREALDYRLKSLLENVENIWFGGFRGIFSPLSRETAALSRFASAFQAILDKHLPSRQKGGKASKPRLTLHQNVVELFTGLRDLEEQEEPEDTLMDLLYFVVDILQFQGERNAYDEIDFDMMVVDTLDALRGYHEAAREDLAAQPPKHTVLVLDKALHLFPWESMPSLQGFPVCRVPSLECLRERVLQFRDSRAGALVDCSSGAFVLNPTGDLRTTQTTFEKDLSDLPSWTGVIQREPTEDEFRQALESKGLFLYFGHGSGAQYIRGRTVKRLAQCAVTFLMGCSSGTLTEAGEYEPYGTPMNYLHAGSPALVATLWDVTDRDIDRFASSTFDTWGLLRDSASSGLDEAVARARGACVLKYLNGAAPVVYGVPVFLS</sequence>
<feature type="region of interest" description="Disordered" evidence="5">
    <location>
        <begin position="1312"/>
        <end position="1349"/>
    </location>
</feature>
<evidence type="ECO:0000256" key="1">
    <source>
        <dbReference type="ARBA" id="ARBA00000451"/>
    </source>
</evidence>
<evidence type="ECO:0000256" key="3">
    <source>
        <dbReference type="ARBA" id="ARBA00022801"/>
    </source>
</evidence>
<dbReference type="Pfam" id="PF03568">
    <property type="entry name" value="Separin_C"/>
    <property type="match status" value="1"/>
</dbReference>
<evidence type="ECO:0000256" key="4">
    <source>
        <dbReference type="ARBA" id="ARBA00022829"/>
    </source>
</evidence>
<protein>
    <recommendedName>
        <fullName evidence="2">separase</fullName>
        <ecNumber evidence="2">3.4.22.49</ecNumber>
    </recommendedName>
</protein>
<evidence type="ECO:0000256" key="2">
    <source>
        <dbReference type="ARBA" id="ARBA00012489"/>
    </source>
</evidence>
<proteinExistence type="predicted"/>
<feature type="domain" description="Peptidase C50" evidence="6">
    <location>
        <begin position="1879"/>
        <end position="1974"/>
    </location>
</feature>
<keyword evidence="8" id="KW-1185">Reference proteome</keyword>
<dbReference type="InterPro" id="IPR005314">
    <property type="entry name" value="Peptidase_C50"/>
</dbReference>
<comment type="catalytic activity">
    <reaction evidence="1">
        <text>All bonds known to be hydrolyzed by this endopeptidase have arginine in P1 and an acidic residue in P4. P6 is often occupied by an acidic residue or by a hydroxy-amino-acid residue, the phosphorylation of which enhances cleavage.</text>
        <dbReference type="EC" id="3.4.22.49"/>
    </reaction>
</comment>
<dbReference type="InterPro" id="IPR030397">
    <property type="entry name" value="SEPARIN_core_dom"/>
</dbReference>
<feature type="region of interest" description="Disordered" evidence="5">
    <location>
        <begin position="1437"/>
        <end position="1475"/>
    </location>
</feature>
<reference evidence="7" key="1">
    <citation type="submission" date="2022-11" db="EMBL/GenBank/DDBJ databases">
        <authorList>
            <person name="Petersen C."/>
        </authorList>
    </citation>
    <scope>NUCLEOTIDE SEQUENCE</scope>
    <source>
        <strain evidence="7">IBT 34128</strain>
    </source>
</reference>
<keyword evidence="4" id="KW-0159">Chromosome partition</keyword>
<dbReference type="PROSITE" id="PS51700">
    <property type="entry name" value="SEPARIN"/>
    <property type="match status" value="1"/>
</dbReference>
<feature type="compositionally biased region" description="Polar residues" evidence="5">
    <location>
        <begin position="1437"/>
        <end position="1456"/>
    </location>
</feature>
<dbReference type="GO" id="GO:0005737">
    <property type="term" value="C:cytoplasm"/>
    <property type="evidence" value="ECO:0007669"/>
    <property type="project" value="TreeGrafter"/>
</dbReference>
<dbReference type="OrthoDB" id="10255632at2759"/>
<dbReference type="GO" id="GO:0004197">
    <property type="term" value="F:cysteine-type endopeptidase activity"/>
    <property type="evidence" value="ECO:0007669"/>
    <property type="project" value="InterPro"/>
</dbReference>
<dbReference type="GO" id="GO:0044732">
    <property type="term" value="C:mitotic spindle pole body"/>
    <property type="evidence" value="ECO:0007669"/>
    <property type="project" value="TreeGrafter"/>
</dbReference>
<dbReference type="GO" id="GO:0072686">
    <property type="term" value="C:mitotic spindle"/>
    <property type="evidence" value="ECO:0007669"/>
    <property type="project" value="TreeGrafter"/>
</dbReference>
<dbReference type="EMBL" id="JAPMSZ010000004">
    <property type="protein sequence ID" value="KAJ5105090.1"/>
    <property type="molecule type" value="Genomic_DNA"/>
</dbReference>
<dbReference type="GO" id="GO:0051307">
    <property type="term" value="P:meiotic chromosome separation"/>
    <property type="evidence" value="ECO:0007669"/>
    <property type="project" value="TreeGrafter"/>
</dbReference>
<dbReference type="Proteomes" id="UP001141434">
    <property type="component" value="Unassembled WGS sequence"/>
</dbReference>
<dbReference type="GO" id="GO:0005634">
    <property type="term" value="C:nucleus"/>
    <property type="evidence" value="ECO:0007669"/>
    <property type="project" value="InterPro"/>
</dbReference>
<dbReference type="SUPFAM" id="SSF48452">
    <property type="entry name" value="TPR-like"/>
    <property type="match status" value="1"/>
</dbReference>
<dbReference type="GeneID" id="81392187"/>
<dbReference type="EC" id="3.4.22.49" evidence="2"/>
<organism evidence="7 8">
    <name type="scientific">Penicillium alfredii</name>
    <dbReference type="NCBI Taxonomy" id="1506179"/>
    <lineage>
        <taxon>Eukaryota</taxon>
        <taxon>Fungi</taxon>
        <taxon>Dikarya</taxon>
        <taxon>Ascomycota</taxon>
        <taxon>Pezizomycotina</taxon>
        <taxon>Eurotiomycetes</taxon>
        <taxon>Eurotiomycetidae</taxon>
        <taxon>Eurotiales</taxon>
        <taxon>Aspergillaceae</taxon>
        <taxon>Penicillium</taxon>
    </lineage>
</organism>